<feature type="domain" description="Carbohydrate kinase PfkB" evidence="6">
    <location>
        <begin position="2"/>
        <end position="308"/>
    </location>
</feature>
<organism evidence="7 8">
    <name type="scientific">Brevibacillus parabrevis</name>
    <dbReference type="NCBI Taxonomy" id="54914"/>
    <lineage>
        <taxon>Bacteria</taxon>
        <taxon>Bacillati</taxon>
        <taxon>Bacillota</taxon>
        <taxon>Bacilli</taxon>
        <taxon>Bacillales</taxon>
        <taxon>Paenibacillaceae</taxon>
        <taxon>Brevibacillus</taxon>
    </lineage>
</organism>
<dbReference type="GO" id="GO:0005524">
    <property type="term" value="F:ATP binding"/>
    <property type="evidence" value="ECO:0007669"/>
    <property type="project" value="UniProtKB-KW"/>
</dbReference>
<gene>
    <name evidence="7" type="primary">scrK</name>
    <name evidence="7" type="ORF">BPA01_36910</name>
</gene>
<evidence type="ECO:0000256" key="4">
    <source>
        <dbReference type="ARBA" id="ARBA00022777"/>
    </source>
</evidence>
<evidence type="ECO:0000259" key="6">
    <source>
        <dbReference type="Pfam" id="PF00294"/>
    </source>
</evidence>
<dbReference type="SUPFAM" id="SSF53613">
    <property type="entry name" value="Ribokinase-like"/>
    <property type="match status" value="1"/>
</dbReference>
<dbReference type="InterPro" id="IPR029056">
    <property type="entry name" value="Ribokinase-like"/>
</dbReference>
<keyword evidence="2" id="KW-0808">Transferase</keyword>
<dbReference type="RefSeq" id="WP_122964608.1">
    <property type="nucleotide sequence ID" value="NZ_BJMH01000019.1"/>
</dbReference>
<keyword evidence="4 7" id="KW-0418">Kinase</keyword>
<dbReference type="PANTHER" id="PTHR43085">
    <property type="entry name" value="HEXOKINASE FAMILY MEMBER"/>
    <property type="match status" value="1"/>
</dbReference>
<evidence type="ECO:0000313" key="8">
    <source>
        <dbReference type="Proteomes" id="UP000316882"/>
    </source>
</evidence>
<dbReference type="Proteomes" id="UP000316882">
    <property type="component" value="Unassembled WGS sequence"/>
</dbReference>
<dbReference type="CDD" id="cd01167">
    <property type="entry name" value="bac_FRK"/>
    <property type="match status" value="1"/>
</dbReference>
<dbReference type="Gene3D" id="3.40.1190.20">
    <property type="match status" value="1"/>
</dbReference>
<reference evidence="7 8" key="1">
    <citation type="submission" date="2019-06" db="EMBL/GenBank/DDBJ databases">
        <title>Whole genome shotgun sequence of Brevibacillus parabrevis NBRC 12334.</title>
        <authorList>
            <person name="Hosoyama A."/>
            <person name="Uohara A."/>
            <person name="Ohji S."/>
            <person name="Ichikawa N."/>
        </authorList>
    </citation>
    <scope>NUCLEOTIDE SEQUENCE [LARGE SCALE GENOMIC DNA]</scope>
    <source>
        <strain evidence="7 8">NBRC 12334</strain>
    </source>
</reference>
<evidence type="ECO:0000313" key="7">
    <source>
        <dbReference type="EMBL" id="GEB34111.1"/>
    </source>
</evidence>
<evidence type="ECO:0000256" key="3">
    <source>
        <dbReference type="ARBA" id="ARBA00022741"/>
    </source>
</evidence>
<dbReference type="PANTHER" id="PTHR43085:SF1">
    <property type="entry name" value="PSEUDOURIDINE KINASE-RELATED"/>
    <property type="match status" value="1"/>
</dbReference>
<protein>
    <submittedName>
        <fullName evidence="7">Fructokinase</fullName>
    </submittedName>
</protein>
<dbReference type="InterPro" id="IPR050306">
    <property type="entry name" value="PfkB_Carbo_kinase"/>
</dbReference>
<dbReference type="EMBL" id="BJMH01000019">
    <property type="protein sequence ID" value="GEB34111.1"/>
    <property type="molecule type" value="Genomic_DNA"/>
</dbReference>
<dbReference type="AlphaFoldDB" id="A0A4Y3PUI9"/>
<dbReference type="InterPro" id="IPR011611">
    <property type="entry name" value="PfkB_dom"/>
</dbReference>
<evidence type="ECO:0000256" key="5">
    <source>
        <dbReference type="ARBA" id="ARBA00022840"/>
    </source>
</evidence>
<keyword evidence="3" id="KW-0547">Nucleotide-binding</keyword>
<keyword evidence="5" id="KW-0067">ATP-binding</keyword>
<keyword evidence="8" id="KW-1185">Reference proteome</keyword>
<name>A0A4Y3PUI9_BREPA</name>
<evidence type="ECO:0000256" key="2">
    <source>
        <dbReference type="ARBA" id="ARBA00022679"/>
    </source>
</evidence>
<comment type="caution">
    <text evidence="7">The sequence shown here is derived from an EMBL/GenBank/DDBJ whole genome shotgun (WGS) entry which is preliminary data.</text>
</comment>
<dbReference type="GO" id="GO:0016301">
    <property type="term" value="F:kinase activity"/>
    <property type="evidence" value="ECO:0007669"/>
    <property type="project" value="UniProtKB-KW"/>
</dbReference>
<dbReference type="PROSITE" id="PS00584">
    <property type="entry name" value="PFKB_KINASES_2"/>
    <property type="match status" value="1"/>
</dbReference>
<sequence length="321" mass="34889">MLDVVACGELLIDFTPMPHPEPGKMAYEQNPGGAVANVLAALSRFHKKTAFLGAVGNDAFGRFLKQTLMDLEIGTDGLVLTDAALTTLAFVHIDASGERSFSFARNPGADTQLREADIDEEMIAQARLFHFGSLSLTHEPARSATWKAVDIAKRHKLLVSFDPNIRESLWPDMEQAKAMALHGIRQADIVKLSEEELELLAPASGLAEATEWLMETCRHQAIFVTRGKAGCYFRTEKEQGMVPGYAVDAVDTTGAGDAFLGGLLYQVLEAKQPLRSMDNDTLTRMVRFANAAGALTTTRTGAIPALPALADVERFVAENRI</sequence>
<evidence type="ECO:0000256" key="1">
    <source>
        <dbReference type="ARBA" id="ARBA00010688"/>
    </source>
</evidence>
<dbReference type="Pfam" id="PF00294">
    <property type="entry name" value="PfkB"/>
    <property type="match status" value="1"/>
</dbReference>
<proteinExistence type="inferred from homology"/>
<accession>A0A4Y3PUI9</accession>
<dbReference type="STRING" id="54914.AV540_07800"/>
<comment type="similarity">
    <text evidence="1">Belongs to the carbohydrate kinase PfkB family.</text>
</comment>
<dbReference type="InterPro" id="IPR002173">
    <property type="entry name" value="Carboh/pur_kinase_PfkB_CS"/>
</dbReference>